<dbReference type="AlphaFoldDB" id="A0A430FG77"/>
<gene>
    <name evidence="7" type="ORF">D2E25_1747</name>
</gene>
<feature type="transmembrane region" description="Helical" evidence="6">
    <location>
        <begin position="95"/>
        <end position="120"/>
    </location>
</feature>
<evidence type="ECO:0000256" key="2">
    <source>
        <dbReference type="ARBA" id="ARBA00022448"/>
    </source>
</evidence>
<protein>
    <submittedName>
        <fullName evidence="7">Lincomycin resistance protein LmrB</fullName>
    </submittedName>
</protein>
<reference evidence="7 8" key="1">
    <citation type="submission" date="2018-09" db="EMBL/GenBank/DDBJ databases">
        <title>Characterization of the phylogenetic diversity of five novel species belonging to the genus Bifidobacterium.</title>
        <authorList>
            <person name="Lugli G.A."/>
            <person name="Duranti S."/>
            <person name="Milani C."/>
        </authorList>
    </citation>
    <scope>NUCLEOTIDE SEQUENCE [LARGE SCALE GENOMIC DNA]</scope>
    <source>
        <strain evidence="7 8">2034B</strain>
    </source>
</reference>
<evidence type="ECO:0000256" key="3">
    <source>
        <dbReference type="ARBA" id="ARBA00022692"/>
    </source>
</evidence>
<feature type="transmembrane region" description="Helical" evidence="6">
    <location>
        <begin position="29"/>
        <end position="49"/>
    </location>
</feature>
<evidence type="ECO:0000256" key="4">
    <source>
        <dbReference type="ARBA" id="ARBA00022989"/>
    </source>
</evidence>
<keyword evidence="2" id="KW-0813">Transport</keyword>
<dbReference type="EMBL" id="QXGL01000006">
    <property type="protein sequence ID" value="RSX51772.1"/>
    <property type="molecule type" value="Genomic_DNA"/>
</dbReference>
<comment type="subcellular location">
    <subcellularLocation>
        <location evidence="1">Membrane</location>
        <topology evidence="1">Multi-pass membrane protein</topology>
    </subcellularLocation>
</comment>
<evidence type="ECO:0000313" key="7">
    <source>
        <dbReference type="EMBL" id="RSX51772.1"/>
    </source>
</evidence>
<dbReference type="Gene3D" id="1.20.1250.20">
    <property type="entry name" value="MFS general substrate transporter like domains"/>
    <property type="match status" value="1"/>
</dbReference>
<dbReference type="PANTHER" id="PTHR42718">
    <property type="entry name" value="MAJOR FACILITATOR SUPERFAMILY MULTIDRUG TRANSPORTER MFSC"/>
    <property type="match status" value="1"/>
</dbReference>
<dbReference type="GO" id="GO:0016020">
    <property type="term" value="C:membrane"/>
    <property type="evidence" value="ECO:0007669"/>
    <property type="project" value="UniProtKB-SubCell"/>
</dbReference>
<comment type="caution">
    <text evidence="7">The sequence shown here is derived from an EMBL/GenBank/DDBJ whole genome shotgun (WGS) entry which is preliminary data.</text>
</comment>
<dbReference type="RefSeq" id="WP_206430764.1">
    <property type="nucleotide sequence ID" value="NZ_QXGL01000006.1"/>
</dbReference>
<evidence type="ECO:0000313" key="8">
    <source>
        <dbReference type="Proteomes" id="UP000287533"/>
    </source>
</evidence>
<proteinExistence type="predicted"/>
<feature type="transmembrane region" description="Helical" evidence="6">
    <location>
        <begin position="240"/>
        <end position="260"/>
    </location>
</feature>
<feature type="transmembrane region" description="Helical" evidence="6">
    <location>
        <begin position="155"/>
        <end position="173"/>
    </location>
</feature>
<sequence>MPSLLLVAAGLSGLIVAVSFFVAWNGDWRFWALLAASIAVLAVFVVAQLRMTHPLIEVRVFAYPGFSLGMMILLMASGGVLGLNFMLPILLQRGYGFGSLVAALILLPGAVVGAISAPMIGGALKNHFPPKFIVTGFVIVTVMDVVFIATSGNVWAVALAYAAFMAFSGFVLVPDQTHSLNQLPARLNADGSAVMNTVQQLAGAIGTAVASALLSEFAAAAADGGASDAESYLLGFAHSMWVLTGVAIAGIVLAALMFHFSTRRPPELEQV</sequence>
<evidence type="ECO:0000256" key="5">
    <source>
        <dbReference type="ARBA" id="ARBA00023136"/>
    </source>
</evidence>
<dbReference type="SUPFAM" id="SSF103473">
    <property type="entry name" value="MFS general substrate transporter"/>
    <property type="match status" value="1"/>
</dbReference>
<evidence type="ECO:0000256" key="6">
    <source>
        <dbReference type="SAM" id="Phobius"/>
    </source>
</evidence>
<feature type="transmembrane region" description="Helical" evidence="6">
    <location>
        <begin position="61"/>
        <end position="83"/>
    </location>
</feature>
<dbReference type="InterPro" id="IPR036259">
    <property type="entry name" value="MFS_trans_sf"/>
</dbReference>
<keyword evidence="5 6" id="KW-0472">Membrane</keyword>
<organism evidence="7 8">
    <name type="scientific">Bifidobacterium goeldii</name>
    <dbReference type="NCBI Taxonomy" id="2306975"/>
    <lineage>
        <taxon>Bacteria</taxon>
        <taxon>Bacillati</taxon>
        <taxon>Actinomycetota</taxon>
        <taxon>Actinomycetes</taxon>
        <taxon>Bifidobacteriales</taxon>
        <taxon>Bifidobacteriaceae</taxon>
        <taxon>Bifidobacterium</taxon>
    </lineage>
</organism>
<keyword evidence="4 6" id="KW-1133">Transmembrane helix</keyword>
<keyword evidence="8" id="KW-1185">Reference proteome</keyword>
<dbReference type="PANTHER" id="PTHR42718:SF9">
    <property type="entry name" value="MAJOR FACILITATOR SUPERFAMILY MULTIDRUG TRANSPORTER MFSC"/>
    <property type="match status" value="1"/>
</dbReference>
<feature type="transmembrane region" description="Helical" evidence="6">
    <location>
        <begin position="132"/>
        <end position="149"/>
    </location>
</feature>
<accession>A0A430FG77</accession>
<dbReference type="Proteomes" id="UP000287533">
    <property type="component" value="Unassembled WGS sequence"/>
</dbReference>
<name>A0A430FG77_9BIFI</name>
<keyword evidence="3 6" id="KW-0812">Transmembrane</keyword>
<evidence type="ECO:0000256" key="1">
    <source>
        <dbReference type="ARBA" id="ARBA00004141"/>
    </source>
</evidence>